<feature type="region of interest" description="Disordered" evidence="8">
    <location>
        <begin position="159"/>
        <end position="198"/>
    </location>
</feature>
<keyword evidence="2" id="KW-0158">Chromosome</keyword>
<evidence type="ECO:0000256" key="8">
    <source>
        <dbReference type="SAM" id="MobiDB-lite"/>
    </source>
</evidence>
<evidence type="ECO:0000256" key="2">
    <source>
        <dbReference type="ARBA" id="ARBA00022454"/>
    </source>
</evidence>
<feature type="domain" description="SET" evidence="9">
    <location>
        <begin position="451"/>
        <end position="596"/>
    </location>
</feature>
<dbReference type="SMART" id="SM00468">
    <property type="entry name" value="PreSET"/>
    <property type="match status" value="1"/>
</dbReference>
<feature type="region of interest" description="Disordered" evidence="8">
    <location>
        <begin position="19"/>
        <end position="38"/>
    </location>
</feature>
<dbReference type="Pfam" id="PF00856">
    <property type="entry name" value="SET"/>
    <property type="match status" value="1"/>
</dbReference>
<evidence type="ECO:0000256" key="4">
    <source>
        <dbReference type="ARBA" id="ARBA00022679"/>
    </source>
</evidence>
<dbReference type="EMBL" id="JAACJM010000047">
    <property type="protein sequence ID" value="KAF5358997.1"/>
    <property type="molecule type" value="Genomic_DNA"/>
</dbReference>
<dbReference type="PROSITE" id="PS50280">
    <property type="entry name" value="SET"/>
    <property type="match status" value="1"/>
</dbReference>
<dbReference type="GO" id="GO:0042054">
    <property type="term" value="F:histone methyltransferase activity"/>
    <property type="evidence" value="ECO:0007669"/>
    <property type="project" value="InterPro"/>
</dbReference>
<keyword evidence="13" id="KW-1185">Reference proteome</keyword>
<dbReference type="GO" id="GO:0005694">
    <property type="term" value="C:chromosome"/>
    <property type="evidence" value="ECO:0007669"/>
    <property type="project" value="UniProtKB-SubCell"/>
</dbReference>
<dbReference type="SUPFAM" id="SSF82199">
    <property type="entry name" value="SET domain"/>
    <property type="match status" value="1"/>
</dbReference>
<feature type="domain" description="Pre-SET" evidence="10">
    <location>
        <begin position="378"/>
        <end position="448"/>
    </location>
</feature>
<dbReference type="InterPro" id="IPR003616">
    <property type="entry name" value="Post-SET_dom"/>
</dbReference>
<accession>A0A8H5G622</accession>
<dbReference type="PROSITE" id="PS50867">
    <property type="entry name" value="PRE_SET"/>
    <property type="match status" value="1"/>
</dbReference>
<feature type="region of interest" description="Disordered" evidence="8">
    <location>
        <begin position="215"/>
        <end position="239"/>
    </location>
</feature>
<proteinExistence type="predicted"/>
<dbReference type="AlphaFoldDB" id="A0A8H5G622"/>
<dbReference type="GO" id="GO:0032259">
    <property type="term" value="P:methylation"/>
    <property type="evidence" value="ECO:0007669"/>
    <property type="project" value="UniProtKB-KW"/>
</dbReference>
<dbReference type="OrthoDB" id="308383at2759"/>
<evidence type="ECO:0000256" key="1">
    <source>
        <dbReference type="ARBA" id="ARBA00004286"/>
    </source>
</evidence>
<dbReference type="InterPro" id="IPR001214">
    <property type="entry name" value="SET_dom"/>
</dbReference>
<feature type="compositionally biased region" description="Basic and acidic residues" evidence="8">
    <location>
        <begin position="175"/>
        <end position="192"/>
    </location>
</feature>
<keyword evidence="7" id="KW-0862">Zinc</keyword>
<evidence type="ECO:0000256" key="5">
    <source>
        <dbReference type="ARBA" id="ARBA00022691"/>
    </source>
</evidence>
<dbReference type="GO" id="GO:0008270">
    <property type="term" value="F:zinc ion binding"/>
    <property type="evidence" value="ECO:0007669"/>
    <property type="project" value="InterPro"/>
</dbReference>
<name>A0A8H5G622_9AGAR</name>
<dbReference type="InterPro" id="IPR050973">
    <property type="entry name" value="H3K9_Histone-Lys_N-MTase"/>
</dbReference>
<reference evidence="12 13" key="1">
    <citation type="journal article" date="2020" name="ISME J.">
        <title>Uncovering the hidden diversity of litter-decomposition mechanisms in mushroom-forming fungi.</title>
        <authorList>
            <person name="Floudas D."/>
            <person name="Bentzer J."/>
            <person name="Ahren D."/>
            <person name="Johansson T."/>
            <person name="Persson P."/>
            <person name="Tunlid A."/>
        </authorList>
    </citation>
    <scope>NUCLEOTIDE SEQUENCE [LARGE SCALE GENOMIC DNA]</scope>
    <source>
        <strain evidence="12 13">CBS 291.85</strain>
    </source>
</reference>
<keyword evidence="3" id="KW-0489">Methyltransferase</keyword>
<feature type="domain" description="Post-SET" evidence="11">
    <location>
        <begin position="617"/>
        <end position="633"/>
    </location>
</feature>
<dbReference type="Proteomes" id="UP000559256">
    <property type="component" value="Unassembled WGS sequence"/>
</dbReference>
<gene>
    <name evidence="12" type="ORF">D9758_004812</name>
</gene>
<evidence type="ECO:0000256" key="7">
    <source>
        <dbReference type="ARBA" id="ARBA00022833"/>
    </source>
</evidence>
<dbReference type="PANTHER" id="PTHR46223:SF3">
    <property type="entry name" value="HISTONE-LYSINE N-METHYLTRANSFERASE SET-23"/>
    <property type="match status" value="1"/>
</dbReference>
<evidence type="ECO:0000259" key="9">
    <source>
        <dbReference type="PROSITE" id="PS50280"/>
    </source>
</evidence>
<protein>
    <recommendedName>
        <fullName evidence="14">SET domain-containing protein</fullName>
    </recommendedName>
</protein>
<feature type="compositionally biased region" description="Polar residues" evidence="8">
    <location>
        <begin position="215"/>
        <end position="238"/>
    </location>
</feature>
<keyword evidence="5" id="KW-0949">S-adenosyl-L-methionine</keyword>
<dbReference type="InterPro" id="IPR007728">
    <property type="entry name" value="Pre-SET_dom"/>
</dbReference>
<comment type="subcellular location">
    <subcellularLocation>
        <location evidence="1">Chromosome</location>
    </subcellularLocation>
</comment>
<evidence type="ECO:0000256" key="6">
    <source>
        <dbReference type="ARBA" id="ARBA00022723"/>
    </source>
</evidence>
<evidence type="ECO:0000313" key="12">
    <source>
        <dbReference type="EMBL" id="KAF5358997.1"/>
    </source>
</evidence>
<keyword evidence="4" id="KW-0808">Transferase</keyword>
<evidence type="ECO:0000259" key="10">
    <source>
        <dbReference type="PROSITE" id="PS50867"/>
    </source>
</evidence>
<evidence type="ECO:0000256" key="3">
    <source>
        <dbReference type="ARBA" id="ARBA00022603"/>
    </source>
</evidence>
<dbReference type="Gene3D" id="2.170.270.10">
    <property type="entry name" value="SET domain"/>
    <property type="match status" value="1"/>
</dbReference>
<feature type="region of interest" description="Disordered" evidence="8">
    <location>
        <begin position="595"/>
        <end position="616"/>
    </location>
</feature>
<dbReference type="SMART" id="SM00317">
    <property type="entry name" value="SET"/>
    <property type="match status" value="1"/>
</dbReference>
<dbReference type="GO" id="GO:0005634">
    <property type="term" value="C:nucleus"/>
    <property type="evidence" value="ECO:0007669"/>
    <property type="project" value="InterPro"/>
</dbReference>
<feature type="region of interest" description="Disordered" evidence="8">
    <location>
        <begin position="252"/>
        <end position="322"/>
    </location>
</feature>
<dbReference type="PROSITE" id="PS50868">
    <property type="entry name" value="POST_SET"/>
    <property type="match status" value="1"/>
</dbReference>
<feature type="compositionally biased region" description="Acidic residues" evidence="8">
    <location>
        <begin position="19"/>
        <end position="36"/>
    </location>
</feature>
<keyword evidence="6" id="KW-0479">Metal-binding</keyword>
<evidence type="ECO:0000313" key="13">
    <source>
        <dbReference type="Proteomes" id="UP000559256"/>
    </source>
</evidence>
<evidence type="ECO:0008006" key="14">
    <source>
        <dbReference type="Google" id="ProtNLM"/>
    </source>
</evidence>
<organism evidence="12 13">
    <name type="scientific">Tetrapyrgos nigripes</name>
    <dbReference type="NCBI Taxonomy" id="182062"/>
    <lineage>
        <taxon>Eukaryota</taxon>
        <taxon>Fungi</taxon>
        <taxon>Dikarya</taxon>
        <taxon>Basidiomycota</taxon>
        <taxon>Agaricomycotina</taxon>
        <taxon>Agaricomycetes</taxon>
        <taxon>Agaricomycetidae</taxon>
        <taxon>Agaricales</taxon>
        <taxon>Marasmiineae</taxon>
        <taxon>Marasmiaceae</taxon>
        <taxon>Tetrapyrgos</taxon>
    </lineage>
</organism>
<dbReference type="PANTHER" id="PTHR46223">
    <property type="entry name" value="HISTONE-LYSINE N-METHYLTRANSFERASE SUV39H"/>
    <property type="match status" value="1"/>
</dbReference>
<sequence>MARTNIAKKKSKVIKLRDEEDQILGESSESETEMPEFDANKNWEFDIVGEEITGRKETLRYELNWPDWDGWPDGGTNTWLTREEAKAELGEDPLKNWNDRMAVKRKSLARQSAVIDDVWWAQMDILSEPDYHRSQAVPERLKHRKKKALDLDSKMERLLAKHEGRSPPQTPGRSLRAETVESDVRRSSRRGESILSTASTLRSTSSFTSFSQIHQLSTPSTSGSGSKRALSSVTNSPPTKYASVVDVLNSRASSSTMSTRSYRTQSSSRSSVSSLTTPPTSIASYSSSSSKGKERTPVVEVPMLPRKRSLTSRPPSKQKALGDKWTAIARKEGAASITFVNTVDHEELPSLSRHFVYQESNYNYSDKAITVFDSALIVGCECIECVAAHQCSCQGESEILDDTQTYRVFAYDEEGLFRFNVPEGTEVIECNQSCSCSIDCPNRVAQRPRRFPLEIFKTENYGWGVRSTVHIEKGRVLGHYSGKVIPRERADQLDREEGMYCFNIDGREDPEAAIADAYSVDARECGNWTRFLKYISRSPYCDRLLIVRLAKSHSCSPNIKVYLAVWDTIPENKMPNIVFAALEDIPARTEFTFDYDPSAPNPNKSKKGKGKAQIPEGARPCFCETAECRGYVRV</sequence>
<feature type="compositionally biased region" description="Low complexity" evidence="8">
    <location>
        <begin position="252"/>
        <end position="290"/>
    </location>
</feature>
<evidence type="ECO:0000259" key="11">
    <source>
        <dbReference type="PROSITE" id="PS50868"/>
    </source>
</evidence>
<dbReference type="InterPro" id="IPR046341">
    <property type="entry name" value="SET_dom_sf"/>
</dbReference>
<dbReference type="Pfam" id="PF05033">
    <property type="entry name" value="Pre-SET"/>
    <property type="match status" value="1"/>
</dbReference>
<comment type="caution">
    <text evidence="12">The sequence shown here is derived from an EMBL/GenBank/DDBJ whole genome shotgun (WGS) entry which is preliminary data.</text>
</comment>